<dbReference type="Pfam" id="PF12706">
    <property type="entry name" value="Lactamase_B_2"/>
    <property type="match status" value="1"/>
</dbReference>
<gene>
    <name evidence="4" type="ORF">Dcar01_03032</name>
</gene>
<evidence type="ECO:0000313" key="5">
    <source>
        <dbReference type="Proteomes" id="UP001401887"/>
    </source>
</evidence>
<accession>A0ABP9WAA9</accession>
<dbReference type="InterPro" id="IPR001279">
    <property type="entry name" value="Metallo-B-lactamas"/>
</dbReference>
<protein>
    <recommendedName>
        <fullName evidence="2">UPF0173 metal-dependent hydrolase Dcar01_03032</fullName>
    </recommendedName>
</protein>
<dbReference type="NCBIfam" id="NF001911">
    <property type="entry name" value="PRK00685.1"/>
    <property type="match status" value="1"/>
</dbReference>
<dbReference type="GO" id="GO:0016787">
    <property type="term" value="F:hydrolase activity"/>
    <property type="evidence" value="ECO:0007669"/>
    <property type="project" value="UniProtKB-KW"/>
</dbReference>
<evidence type="ECO:0000313" key="4">
    <source>
        <dbReference type="EMBL" id="GAA5514277.1"/>
    </source>
</evidence>
<dbReference type="InterPro" id="IPR022877">
    <property type="entry name" value="UPF0173"/>
</dbReference>
<dbReference type="EMBL" id="BAABRP010000015">
    <property type="protein sequence ID" value="GAA5514277.1"/>
    <property type="molecule type" value="Genomic_DNA"/>
</dbReference>
<evidence type="ECO:0000259" key="3">
    <source>
        <dbReference type="SMART" id="SM00849"/>
    </source>
</evidence>
<sequence>MQGQPGEKTLSAPPTTRPYTETMQIRFLGQSAFLLSSGDHQVLIDPFIEGNPMSPTTVQEALGWQVDAVLISHAHGDHWGSAPDFGKAGVPIIGTAEIGGYAQKNGAPNAVGMNIGGTYRAPWGSVTLTPAWHSSSFPDDTYGGMPTGLIIEMDGVRVYHAGDTSLFSDMRLIGDRGLDVALLPIGDHYTMGPEEAARALELLRPRVAIPMHYGTFPVLTGDPQVFAREGRERGVDVRVLEPGETTEVQKG</sequence>
<proteinExistence type="inferred from homology"/>
<dbReference type="SUPFAM" id="SSF56281">
    <property type="entry name" value="Metallo-hydrolase/oxidoreductase"/>
    <property type="match status" value="1"/>
</dbReference>
<dbReference type="SMART" id="SM00849">
    <property type="entry name" value="Lactamase_B"/>
    <property type="match status" value="1"/>
</dbReference>
<dbReference type="InterPro" id="IPR050114">
    <property type="entry name" value="UPF0173_UPF0282_UlaG_hydrolase"/>
</dbReference>
<evidence type="ECO:0000256" key="2">
    <source>
        <dbReference type="HAMAP-Rule" id="MF_00457"/>
    </source>
</evidence>
<dbReference type="HAMAP" id="MF_00457">
    <property type="entry name" value="UPF0173"/>
    <property type="match status" value="1"/>
</dbReference>
<dbReference type="PANTHER" id="PTHR43546">
    <property type="entry name" value="UPF0173 METAL-DEPENDENT HYDROLASE MJ1163-RELATED"/>
    <property type="match status" value="1"/>
</dbReference>
<dbReference type="Proteomes" id="UP001401887">
    <property type="component" value="Unassembled WGS sequence"/>
</dbReference>
<comment type="similarity">
    <text evidence="2">Belongs to the UPF0173 family.</text>
</comment>
<evidence type="ECO:0000256" key="1">
    <source>
        <dbReference type="ARBA" id="ARBA00022801"/>
    </source>
</evidence>
<reference evidence="4 5" key="1">
    <citation type="submission" date="2024-02" db="EMBL/GenBank/DDBJ databases">
        <title>Deinococcus carri NBRC 110142.</title>
        <authorList>
            <person name="Ichikawa N."/>
            <person name="Katano-Makiyama Y."/>
            <person name="Hidaka K."/>
        </authorList>
    </citation>
    <scope>NUCLEOTIDE SEQUENCE [LARGE SCALE GENOMIC DNA]</scope>
    <source>
        <strain evidence="4 5">NBRC 110142</strain>
    </source>
</reference>
<dbReference type="InterPro" id="IPR036866">
    <property type="entry name" value="RibonucZ/Hydroxyglut_hydro"/>
</dbReference>
<keyword evidence="5" id="KW-1185">Reference proteome</keyword>
<comment type="caution">
    <text evidence="4">The sequence shown here is derived from an EMBL/GenBank/DDBJ whole genome shotgun (WGS) entry which is preliminary data.</text>
</comment>
<feature type="domain" description="Metallo-beta-lactamase" evidence="3">
    <location>
        <begin position="29"/>
        <end position="212"/>
    </location>
</feature>
<organism evidence="4 5">
    <name type="scientific">Deinococcus carri</name>
    <dbReference type="NCBI Taxonomy" id="1211323"/>
    <lineage>
        <taxon>Bacteria</taxon>
        <taxon>Thermotogati</taxon>
        <taxon>Deinococcota</taxon>
        <taxon>Deinococci</taxon>
        <taxon>Deinococcales</taxon>
        <taxon>Deinococcaceae</taxon>
        <taxon>Deinococcus</taxon>
    </lineage>
</organism>
<keyword evidence="1 2" id="KW-0378">Hydrolase</keyword>
<dbReference type="PANTHER" id="PTHR43546:SF3">
    <property type="entry name" value="UPF0173 METAL-DEPENDENT HYDROLASE MJ1163"/>
    <property type="match status" value="1"/>
</dbReference>
<name>A0ABP9WAA9_9DEIO</name>
<dbReference type="Gene3D" id="3.60.15.10">
    <property type="entry name" value="Ribonuclease Z/Hydroxyacylglutathione hydrolase-like"/>
    <property type="match status" value="1"/>
</dbReference>